<dbReference type="EMBL" id="CP007028">
    <property type="protein sequence ID" value="AHE96808.1"/>
    <property type="molecule type" value="Genomic_DNA"/>
</dbReference>
<protein>
    <submittedName>
        <fullName evidence="1">Uncharacterized protein</fullName>
    </submittedName>
</protein>
<keyword evidence="2" id="KW-1185">Reference proteome</keyword>
<gene>
    <name evidence="1" type="ORF">THERU_04115</name>
</gene>
<organism evidence="2">
    <name type="scientific">Thermocrinis ruber</name>
    <dbReference type="NCBI Taxonomy" id="75906"/>
    <lineage>
        <taxon>Bacteria</taxon>
        <taxon>Pseudomonadati</taxon>
        <taxon>Aquificota</taxon>
        <taxon>Aquificia</taxon>
        <taxon>Aquificales</taxon>
        <taxon>Aquificaceae</taxon>
        <taxon>Thermocrinis</taxon>
    </lineage>
</organism>
<dbReference type="STRING" id="75906.THERU_04115"/>
<sequence>MGDRGYRGCEYVEVCKSKEQKSIRQVVEGINSQMKVFNLVSR</sequence>
<dbReference type="Proteomes" id="UP000018914">
    <property type="component" value="Chromosome"/>
</dbReference>
<reference evidence="1 2" key="1">
    <citation type="submission" date="2013-12" db="EMBL/GenBank/DDBJ databases">
        <authorList>
            <consortium name="DOE Joint Genome Institute"/>
            <person name="Eisen J."/>
            <person name="Huntemann M."/>
            <person name="Han J."/>
            <person name="Chen A."/>
            <person name="Kyrpides N."/>
            <person name="Mavromatis K."/>
            <person name="Markowitz V."/>
            <person name="Palaniappan K."/>
            <person name="Ivanova N."/>
            <person name="Schaumberg A."/>
            <person name="Pati A."/>
            <person name="Liolios K."/>
            <person name="Nordberg H.P."/>
            <person name="Cantor M.N."/>
            <person name="Hua S.X."/>
            <person name="Woyke T."/>
        </authorList>
    </citation>
    <scope>NUCLEOTIDE SEQUENCE [LARGE SCALE GENOMIC DNA]</scope>
    <source>
        <strain evidence="1 2">DSM 23557</strain>
    </source>
</reference>
<dbReference type="AlphaFoldDB" id="W0DIH1"/>
<proteinExistence type="predicted"/>
<dbReference type="KEGG" id="trd:THERU_04115"/>
<name>W0DIH1_9AQUI</name>
<evidence type="ECO:0000313" key="1">
    <source>
        <dbReference type="EMBL" id="AHE96808.1"/>
    </source>
</evidence>
<dbReference type="HOGENOM" id="CLU_3259115_0_0_0"/>
<evidence type="ECO:0000313" key="2">
    <source>
        <dbReference type="Proteomes" id="UP000018914"/>
    </source>
</evidence>
<accession>W0DIH1</accession>